<dbReference type="PANTHER" id="PTHR33332">
    <property type="entry name" value="REVERSE TRANSCRIPTASE DOMAIN-CONTAINING PROTEIN"/>
    <property type="match status" value="1"/>
</dbReference>
<evidence type="ECO:0000313" key="1">
    <source>
        <dbReference type="EMBL" id="KAJ7418813.1"/>
    </source>
</evidence>
<dbReference type="EMBL" id="WHWB01033575">
    <property type="protein sequence ID" value="KAJ7418813.1"/>
    <property type="molecule type" value="Genomic_DNA"/>
</dbReference>
<comment type="caution">
    <text evidence="1">The sequence shown here is derived from an EMBL/GenBank/DDBJ whole genome shotgun (WGS) entry which is preliminary data.</text>
</comment>
<protein>
    <submittedName>
        <fullName evidence="1">Uncharacterized protein</fullName>
    </submittedName>
</protein>
<reference evidence="1" key="1">
    <citation type="submission" date="2019-10" db="EMBL/GenBank/DDBJ databases">
        <authorList>
            <person name="Soares A.E.R."/>
            <person name="Aleixo A."/>
            <person name="Schneider P."/>
            <person name="Miyaki C.Y."/>
            <person name="Schneider M.P."/>
            <person name="Mello C."/>
            <person name="Vasconcelos A.T.R."/>
        </authorList>
    </citation>
    <scope>NUCLEOTIDE SEQUENCE</scope>
    <source>
        <tissue evidence="1">Muscle</tissue>
    </source>
</reference>
<evidence type="ECO:0000313" key="2">
    <source>
        <dbReference type="Proteomes" id="UP001145742"/>
    </source>
</evidence>
<sequence length="156" mass="17883">MQCYRLGTEWLESSPVEKGLEALVNSQLSMRCGQVAKKTNSIQACISNSVASRTREVILPLYLALVRPYLECCVQFWSPQFRKDVEVLKHVQRRAVKVMKGLECVSYGERLRELGLFGLERRRLIGDLITLYNYLKGICRQVGLRGNQRQDMGIKS</sequence>
<dbReference type="Proteomes" id="UP001145742">
    <property type="component" value="Unassembled WGS sequence"/>
</dbReference>
<accession>A0ABQ9DBL2</accession>
<proteinExistence type="predicted"/>
<keyword evidence="2" id="KW-1185">Reference proteome</keyword>
<gene>
    <name evidence="1" type="ORF">WISP_57367</name>
</gene>
<organism evidence="1 2">
    <name type="scientific">Willisornis vidua</name>
    <name type="common">Xingu scale-backed antbird</name>
    <dbReference type="NCBI Taxonomy" id="1566151"/>
    <lineage>
        <taxon>Eukaryota</taxon>
        <taxon>Metazoa</taxon>
        <taxon>Chordata</taxon>
        <taxon>Craniata</taxon>
        <taxon>Vertebrata</taxon>
        <taxon>Euteleostomi</taxon>
        <taxon>Archelosauria</taxon>
        <taxon>Archosauria</taxon>
        <taxon>Dinosauria</taxon>
        <taxon>Saurischia</taxon>
        <taxon>Theropoda</taxon>
        <taxon>Coelurosauria</taxon>
        <taxon>Aves</taxon>
        <taxon>Neognathae</taxon>
        <taxon>Neoaves</taxon>
        <taxon>Telluraves</taxon>
        <taxon>Australaves</taxon>
        <taxon>Passeriformes</taxon>
        <taxon>Thamnophilidae</taxon>
        <taxon>Willisornis</taxon>
    </lineage>
</organism>
<name>A0ABQ9DBL2_9PASS</name>